<dbReference type="AlphaFoldDB" id="A0A166HM83"/>
<organism evidence="2 3">
    <name type="scientific">Athelia psychrophila</name>
    <dbReference type="NCBI Taxonomy" id="1759441"/>
    <lineage>
        <taxon>Eukaryota</taxon>
        <taxon>Fungi</taxon>
        <taxon>Dikarya</taxon>
        <taxon>Basidiomycota</taxon>
        <taxon>Agaricomycotina</taxon>
        <taxon>Agaricomycetes</taxon>
        <taxon>Agaricomycetidae</taxon>
        <taxon>Atheliales</taxon>
        <taxon>Atheliaceae</taxon>
        <taxon>Athelia</taxon>
    </lineage>
</organism>
<feature type="chain" id="PRO_5007874664" description="Hydrophobic surface binding protein" evidence="1">
    <location>
        <begin position="22"/>
        <end position="160"/>
    </location>
</feature>
<protein>
    <recommendedName>
        <fullName evidence="4">Hydrophobic surface binding protein</fullName>
    </recommendedName>
</protein>
<dbReference type="EMBL" id="KV417567">
    <property type="protein sequence ID" value="KZP19014.1"/>
    <property type="molecule type" value="Genomic_DNA"/>
</dbReference>
<accession>A0A166HM83</accession>
<reference evidence="2 3" key="1">
    <citation type="journal article" date="2016" name="Mol. Biol. Evol.">
        <title>Comparative Genomics of Early-Diverging Mushroom-Forming Fungi Provides Insights into the Origins of Lignocellulose Decay Capabilities.</title>
        <authorList>
            <person name="Nagy L.G."/>
            <person name="Riley R."/>
            <person name="Tritt A."/>
            <person name="Adam C."/>
            <person name="Daum C."/>
            <person name="Floudas D."/>
            <person name="Sun H."/>
            <person name="Yadav J.S."/>
            <person name="Pangilinan J."/>
            <person name="Larsson K.H."/>
            <person name="Matsuura K."/>
            <person name="Barry K."/>
            <person name="Labutti K."/>
            <person name="Kuo R."/>
            <person name="Ohm R.A."/>
            <person name="Bhattacharya S.S."/>
            <person name="Shirouzu T."/>
            <person name="Yoshinaga Y."/>
            <person name="Martin F.M."/>
            <person name="Grigoriev I.V."/>
            <person name="Hibbett D.S."/>
        </authorList>
    </citation>
    <scope>NUCLEOTIDE SEQUENCE [LARGE SCALE GENOMIC DNA]</scope>
    <source>
        <strain evidence="2 3">CBS 109695</strain>
    </source>
</reference>
<evidence type="ECO:0008006" key="4">
    <source>
        <dbReference type="Google" id="ProtNLM"/>
    </source>
</evidence>
<evidence type="ECO:0000313" key="3">
    <source>
        <dbReference type="Proteomes" id="UP000076532"/>
    </source>
</evidence>
<dbReference type="Pfam" id="PF12296">
    <property type="entry name" value="HsbA"/>
    <property type="match status" value="1"/>
</dbReference>
<name>A0A166HM83_9AGAM</name>
<sequence length="160" mass="16568">MVGISISTTVLSLSACAIVFGAMVKRDPIVVLEDFKTLTPLVNGLINATNVFPATGGTLVGFSYVHQNVTAVTGQINQTATDIKAITKPVNDDCAAVNATYVVIQPFISKALSSYIAKKPAFLSIPEGIAIGAIIDGDVSSLNSSSIALREAVTALCIIL</sequence>
<dbReference type="Proteomes" id="UP000076532">
    <property type="component" value="Unassembled WGS sequence"/>
</dbReference>
<keyword evidence="3" id="KW-1185">Reference proteome</keyword>
<keyword evidence="1" id="KW-0732">Signal</keyword>
<dbReference type="InterPro" id="IPR021054">
    <property type="entry name" value="Cell_wall_mannoprotein_1"/>
</dbReference>
<evidence type="ECO:0000256" key="1">
    <source>
        <dbReference type="SAM" id="SignalP"/>
    </source>
</evidence>
<feature type="signal peptide" evidence="1">
    <location>
        <begin position="1"/>
        <end position="21"/>
    </location>
</feature>
<evidence type="ECO:0000313" key="2">
    <source>
        <dbReference type="EMBL" id="KZP19014.1"/>
    </source>
</evidence>
<gene>
    <name evidence="2" type="ORF">FIBSPDRAFT_955767</name>
</gene>
<proteinExistence type="predicted"/>